<dbReference type="RefSeq" id="WP_136449190.1">
    <property type="nucleotide sequence ID" value="NZ_SSXH01000613.1"/>
</dbReference>
<dbReference type="CDD" id="cd06341">
    <property type="entry name" value="PBP1_ABC_ligand_binding-like"/>
    <property type="match status" value="1"/>
</dbReference>
<feature type="non-terminal residue" evidence="4">
    <location>
        <position position="1"/>
    </location>
</feature>
<evidence type="ECO:0000313" key="5">
    <source>
        <dbReference type="Proteomes" id="UP000305282"/>
    </source>
</evidence>
<dbReference type="Pfam" id="PF13458">
    <property type="entry name" value="Peripla_BP_6"/>
    <property type="match status" value="1"/>
</dbReference>
<dbReference type="SUPFAM" id="SSF53822">
    <property type="entry name" value="Periplasmic binding protein-like I"/>
    <property type="match status" value="1"/>
</dbReference>
<protein>
    <submittedName>
        <fullName evidence="4">Branched-chain amino acid ABC transporter substrate-binding protein</fullName>
    </submittedName>
</protein>
<keyword evidence="2" id="KW-0732">Signal</keyword>
<dbReference type="Proteomes" id="UP000305282">
    <property type="component" value="Unassembled WGS sequence"/>
</dbReference>
<dbReference type="InterPro" id="IPR028082">
    <property type="entry name" value="Peripla_BP_I"/>
</dbReference>
<evidence type="ECO:0000259" key="3">
    <source>
        <dbReference type="Pfam" id="PF13458"/>
    </source>
</evidence>
<feature type="domain" description="Leucine-binding protein" evidence="3">
    <location>
        <begin position="2"/>
        <end position="326"/>
    </location>
</feature>
<evidence type="ECO:0000256" key="2">
    <source>
        <dbReference type="ARBA" id="ARBA00022729"/>
    </source>
</evidence>
<dbReference type="OrthoDB" id="3204832at2"/>
<dbReference type="PANTHER" id="PTHR47235">
    <property type="entry name" value="BLR6548 PROTEIN"/>
    <property type="match status" value="1"/>
</dbReference>
<dbReference type="EMBL" id="SSXH01000613">
    <property type="protein sequence ID" value="THJ50826.1"/>
    <property type="molecule type" value="Genomic_DNA"/>
</dbReference>
<organism evidence="4 5">
    <name type="scientific">Candidatus Frankia alpina</name>
    <dbReference type="NCBI Taxonomy" id="2699483"/>
    <lineage>
        <taxon>Bacteria</taxon>
        <taxon>Bacillati</taxon>
        <taxon>Actinomycetota</taxon>
        <taxon>Actinomycetes</taxon>
        <taxon>Frankiales</taxon>
        <taxon>Frankiaceae</taxon>
        <taxon>Frankia</taxon>
    </lineage>
</organism>
<dbReference type="PANTHER" id="PTHR47235:SF1">
    <property type="entry name" value="BLR6548 PROTEIN"/>
    <property type="match status" value="1"/>
</dbReference>
<dbReference type="AlphaFoldDB" id="A0A4S5D4D6"/>
<accession>A0A4S5D4D6</accession>
<sequence>PFRAGVDARLGVADEAGGVGGRQVQYTWRDDASSPAGNEAGARELVQTDRVFGIIESTSVASGSATYLHGGRIPVTGTSLEAAWTQNDNMFSYSNMISDGPSVTTWGAFVAERGGRNAIIAQSAFSATSVTMADKLALSLQAAGIRVAGRVDATGPIDIPGIGEKVRASGADVLVGAVTGAAFGQVVVGARAARANLRVILSPVSYDQRLLKVFGPVLAGLYTFVDYQPFELGTPAHQRFLAAMIKYAPQVSPPAQQAALSGWISADMFLRGLTAAGSCPSREAFIRGLRGLKGYDADSLLPAPIDFSAHFGQINRCYTFLQVAADAQHFELVPPVPRCGDEIGQ</sequence>
<evidence type="ECO:0000256" key="1">
    <source>
        <dbReference type="ARBA" id="ARBA00010062"/>
    </source>
</evidence>
<gene>
    <name evidence="4" type="ORF">E7Y31_18690</name>
</gene>
<comment type="similarity">
    <text evidence="1">Belongs to the leucine-binding protein family.</text>
</comment>
<keyword evidence="5" id="KW-1185">Reference proteome</keyword>
<dbReference type="InterPro" id="IPR028081">
    <property type="entry name" value="Leu-bd"/>
</dbReference>
<comment type="caution">
    <text evidence="4">The sequence shown here is derived from an EMBL/GenBank/DDBJ whole genome shotgun (WGS) entry which is preliminary data.</text>
</comment>
<dbReference type="Gene3D" id="3.40.50.2300">
    <property type="match status" value="2"/>
</dbReference>
<proteinExistence type="inferred from homology"/>
<name>A0A4S5D4D6_9ACTN</name>
<reference evidence="4 5" key="1">
    <citation type="submission" date="2019-04" db="EMBL/GenBank/DDBJ databases">
        <title>Draft genome sequences for three unisolated Alnus-infective Frankia Sp+ strains, AgTrS, AiOr and AvVan, the first sequenced Frankia strains able to sporulate in-planta.</title>
        <authorList>
            <person name="Bethencourt L."/>
            <person name="Vautrin F."/>
            <person name="Taib N."/>
            <person name="Dubost A."/>
            <person name="Castro-Garcia L."/>
            <person name="Imbaud O."/>
            <person name="Abrouk D."/>
            <person name="Fournier P."/>
            <person name="Briolay J."/>
            <person name="Nguyen A."/>
            <person name="Normand P."/>
            <person name="Fernandez M.P."/>
            <person name="Brochier-Armanet C."/>
            <person name="Herrera-Belaroussi A."/>
        </authorList>
    </citation>
    <scope>NUCLEOTIDE SEQUENCE [LARGE SCALE GENOMIC DNA]</scope>
    <source>
        <strain evidence="4 5">AvVan</strain>
    </source>
</reference>
<evidence type="ECO:0000313" key="4">
    <source>
        <dbReference type="EMBL" id="THJ50826.1"/>
    </source>
</evidence>